<accession>A0A9J6GUW6</accession>
<dbReference type="Gene3D" id="1.10.287.70">
    <property type="match status" value="1"/>
</dbReference>
<sequence>MRGIEALASKARPGPAAFRRSAQPRLQFGELALTPSNLAATAVCLADEVTRQKAPAETFGRRAEKEPGEFFVPHSEAADSQVLLASWKPWVWTGRWSFTTKSSVCLPTGATKESNSLIDEGAIDPNCAMVVFYNGWDRNIGRWYFPHKTSYPYEKLIYVITRAYINETKDIMNSASHYWAPTDMRSASPDIFTLVFLHYVMNYTSKMPMEVPGPTGCGTPMDDFMEAMKNNITREMKRLSMHSSTARYRIFYLAPVDTKWYRLKHIETWSRQNDTFSRSVLLTEVEAYLRNRTLYVVMLESVIPAAGEPHECRCSTRRVQLDRTVRHAEQEGGVHLPVGTSARLVVGTWWLYVVIVMAYYSSNLIAFLTVPEPRWLVSSFREVARREDVHIYVPYGTGVEQEIWVRFTSAMRQV</sequence>
<dbReference type="VEuPathDB" id="VectorBase:HLOH_043812"/>
<evidence type="ECO:0000256" key="2">
    <source>
        <dbReference type="SAM" id="Phobius"/>
    </source>
</evidence>
<feature type="domain" description="Ionotropic glutamate receptor C-terminal" evidence="3">
    <location>
        <begin position="330"/>
        <end position="384"/>
    </location>
</feature>
<keyword evidence="5" id="KW-1185">Reference proteome</keyword>
<dbReference type="EMBL" id="JABSTR010000011">
    <property type="protein sequence ID" value="KAH9382246.1"/>
    <property type="molecule type" value="Genomic_DNA"/>
</dbReference>
<feature type="transmembrane region" description="Helical" evidence="2">
    <location>
        <begin position="349"/>
        <end position="370"/>
    </location>
</feature>
<protein>
    <recommendedName>
        <fullName evidence="3">Ionotropic glutamate receptor C-terminal domain-containing protein</fullName>
    </recommendedName>
</protein>
<proteinExistence type="inferred from homology"/>
<dbReference type="GO" id="GO:0016020">
    <property type="term" value="C:membrane"/>
    <property type="evidence" value="ECO:0007669"/>
    <property type="project" value="InterPro"/>
</dbReference>
<keyword evidence="2" id="KW-1133">Transmembrane helix</keyword>
<keyword evidence="2" id="KW-0472">Membrane</keyword>
<evidence type="ECO:0000313" key="5">
    <source>
        <dbReference type="Proteomes" id="UP000821853"/>
    </source>
</evidence>
<keyword evidence="2" id="KW-0812">Transmembrane</keyword>
<comment type="caution">
    <text evidence="4">The sequence shown here is derived from an EMBL/GenBank/DDBJ whole genome shotgun (WGS) entry which is preliminary data.</text>
</comment>
<evidence type="ECO:0000313" key="4">
    <source>
        <dbReference type="EMBL" id="KAH9382246.1"/>
    </source>
</evidence>
<gene>
    <name evidence="4" type="ORF">HPB48_015895</name>
</gene>
<name>A0A9J6GUW6_HAELO</name>
<organism evidence="4 5">
    <name type="scientific">Haemaphysalis longicornis</name>
    <name type="common">Bush tick</name>
    <dbReference type="NCBI Taxonomy" id="44386"/>
    <lineage>
        <taxon>Eukaryota</taxon>
        <taxon>Metazoa</taxon>
        <taxon>Ecdysozoa</taxon>
        <taxon>Arthropoda</taxon>
        <taxon>Chelicerata</taxon>
        <taxon>Arachnida</taxon>
        <taxon>Acari</taxon>
        <taxon>Parasitiformes</taxon>
        <taxon>Ixodida</taxon>
        <taxon>Ixodoidea</taxon>
        <taxon>Ixodidae</taxon>
        <taxon>Haemaphysalinae</taxon>
        <taxon>Haemaphysalis</taxon>
    </lineage>
</organism>
<dbReference type="AlphaFoldDB" id="A0A9J6GUW6"/>
<dbReference type="OrthoDB" id="9997229at2759"/>
<reference evidence="4 5" key="1">
    <citation type="journal article" date="2020" name="Cell">
        <title>Large-Scale Comparative Analyses of Tick Genomes Elucidate Their Genetic Diversity and Vector Capacities.</title>
        <authorList>
            <consortium name="Tick Genome and Microbiome Consortium (TIGMIC)"/>
            <person name="Jia N."/>
            <person name="Wang J."/>
            <person name="Shi W."/>
            <person name="Du L."/>
            <person name="Sun Y."/>
            <person name="Zhan W."/>
            <person name="Jiang J.F."/>
            <person name="Wang Q."/>
            <person name="Zhang B."/>
            <person name="Ji P."/>
            <person name="Bell-Sakyi L."/>
            <person name="Cui X.M."/>
            <person name="Yuan T.T."/>
            <person name="Jiang B.G."/>
            <person name="Yang W.F."/>
            <person name="Lam T.T."/>
            <person name="Chang Q.C."/>
            <person name="Ding S.J."/>
            <person name="Wang X.J."/>
            <person name="Zhu J.G."/>
            <person name="Ruan X.D."/>
            <person name="Zhao L."/>
            <person name="Wei J.T."/>
            <person name="Ye R.Z."/>
            <person name="Que T.C."/>
            <person name="Du C.H."/>
            <person name="Zhou Y.H."/>
            <person name="Cheng J.X."/>
            <person name="Dai P.F."/>
            <person name="Guo W.B."/>
            <person name="Han X.H."/>
            <person name="Huang E.J."/>
            <person name="Li L.F."/>
            <person name="Wei W."/>
            <person name="Gao Y.C."/>
            <person name="Liu J.Z."/>
            <person name="Shao H.Z."/>
            <person name="Wang X."/>
            <person name="Wang C.C."/>
            <person name="Yang T.C."/>
            <person name="Huo Q.B."/>
            <person name="Li W."/>
            <person name="Chen H.Y."/>
            <person name="Chen S.E."/>
            <person name="Zhou L.G."/>
            <person name="Ni X.B."/>
            <person name="Tian J.H."/>
            <person name="Sheng Y."/>
            <person name="Liu T."/>
            <person name="Pan Y.S."/>
            <person name="Xia L.Y."/>
            <person name="Li J."/>
            <person name="Zhao F."/>
            <person name="Cao W.C."/>
        </authorList>
    </citation>
    <scope>NUCLEOTIDE SEQUENCE [LARGE SCALE GENOMIC DNA]</scope>
    <source>
        <strain evidence="4">HaeL-2018</strain>
    </source>
</reference>
<dbReference type="Proteomes" id="UP000821853">
    <property type="component" value="Chromosome 9"/>
</dbReference>
<dbReference type="GO" id="GO:0015276">
    <property type="term" value="F:ligand-gated monoatomic ion channel activity"/>
    <property type="evidence" value="ECO:0007669"/>
    <property type="project" value="InterPro"/>
</dbReference>
<evidence type="ECO:0000259" key="3">
    <source>
        <dbReference type="Pfam" id="PF00060"/>
    </source>
</evidence>
<evidence type="ECO:0000256" key="1">
    <source>
        <dbReference type="ARBA" id="ARBA00008685"/>
    </source>
</evidence>
<dbReference type="InterPro" id="IPR001320">
    <property type="entry name" value="Iontro_rcpt_C"/>
</dbReference>
<dbReference type="Pfam" id="PF00060">
    <property type="entry name" value="Lig_chan"/>
    <property type="match status" value="1"/>
</dbReference>
<comment type="similarity">
    <text evidence="1">Belongs to the glutamate-gated ion channel (TC 1.A.10.1) family.</text>
</comment>